<dbReference type="Proteomes" id="UP000887565">
    <property type="component" value="Unplaced"/>
</dbReference>
<protein>
    <submittedName>
        <fullName evidence="2">Uncharacterized protein</fullName>
    </submittedName>
</protein>
<organism evidence="1 2">
    <name type="scientific">Romanomermis culicivorax</name>
    <name type="common">Nematode worm</name>
    <dbReference type="NCBI Taxonomy" id="13658"/>
    <lineage>
        <taxon>Eukaryota</taxon>
        <taxon>Metazoa</taxon>
        <taxon>Ecdysozoa</taxon>
        <taxon>Nematoda</taxon>
        <taxon>Enoplea</taxon>
        <taxon>Dorylaimia</taxon>
        <taxon>Mermithida</taxon>
        <taxon>Mermithoidea</taxon>
        <taxon>Mermithidae</taxon>
        <taxon>Romanomermis</taxon>
    </lineage>
</organism>
<dbReference type="WBParaSite" id="nRc.2.0.1.t47620-RA">
    <property type="protein sequence ID" value="nRc.2.0.1.t47620-RA"/>
    <property type="gene ID" value="nRc.2.0.1.g47620"/>
</dbReference>
<sequence length="117" mass="13535">MDGSKTSRDVQGVAKEAHPVFIFKRDFFSEAVKPSLVNPKRCIVYRRRIKRSSILYLCYHVVPPYLPLFRCTAPRPFVLGSSKRLKTQNFLGASCRVNKYNMLVTFVCLEPEKLYSN</sequence>
<evidence type="ECO:0000313" key="1">
    <source>
        <dbReference type="Proteomes" id="UP000887565"/>
    </source>
</evidence>
<reference evidence="2" key="1">
    <citation type="submission" date="2022-11" db="UniProtKB">
        <authorList>
            <consortium name="WormBaseParasite"/>
        </authorList>
    </citation>
    <scope>IDENTIFICATION</scope>
</reference>
<accession>A0A915L917</accession>
<name>A0A915L917_ROMCU</name>
<keyword evidence="1" id="KW-1185">Reference proteome</keyword>
<proteinExistence type="predicted"/>
<evidence type="ECO:0000313" key="2">
    <source>
        <dbReference type="WBParaSite" id="nRc.2.0.1.t47620-RA"/>
    </source>
</evidence>
<dbReference type="AlphaFoldDB" id="A0A915L917"/>